<evidence type="ECO:0000313" key="5">
    <source>
        <dbReference type="RefSeq" id="XP_017885131.1"/>
    </source>
</evidence>
<gene>
    <name evidence="5" type="primary">LOC108628002</name>
</gene>
<feature type="domain" description="MADF" evidence="2">
    <location>
        <begin position="25"/>
        <end position="117"/>
    </location>
</feature>
<dbReference type="PANTHER" id="PTHR12243:SF67">
    <property type="entry name" value="COREPRESSOR OF PANGOLIN, ISOFORM A-RELATED"/>
    <property type="match status" value="1"/>
</dbReference>
<dbReference type="GeneID" id="108628002"/>
<sequence length="245" mass="28963">MDTYTDTEELEDNLIQLRTIETQNKLIDQVERRTAIWDPRKKNHVNRMVLDIYWKDIGEAIGKTGKEARRMWRSLRQEFKKQLDREKVSRGDGTSSDSFESTWPFFKRLQFLKDQGKSQKIESVPPVVCISDDSEIDEPFLQNETATDIAITRPAKKLKMEEDKSESEEGKLVLRYNVEDDDMCFFISLLPHVKTLPLNKQFEFRVETQKLLYELTFNKNIYEIPREESEEPTATHRVDTNTNLY</sequence>
<reference evidence="5" key="1">
    <citation type="submission" date="2025-08" db="UniProtKB">
        <authorList>
            <consortium name="RefSeq"/>
        </authorList>
    </citation>
    <scope>IDENTIFICATION</scope>
    <source>
        <tissue evidence="5">Whole body</tissue>
    </source>
</reference>
<name>A0AAJ7J6A1_9HYME</name>
<dbReference type="Pfam" id="PF10545">
    <property type="entry name" value="MADF_DNA_bdg"/>
    <property type="match status" value="1"/>
</dbReference>
<feature type="domain" description="BESS" evidence="3">
    <location>
        <begin position="179"/>
        <end position="218"/>
    </location>
</feature>
<evidence type="ECO:0000259" key="3">
    <source>
        <dbReference type="PROSITE" id="PS51031"/>
    </source>
</evidence>
<proteinExistence type="predicted"/>
<dbReference type="SMART" id="SM00595">
    <property type="entry name" value="MADF"/>
    <property type="match status" value="1"/>
</dbReference>
<comment type="subcellular location">
    <subcellularLocation>
        <location evidence="1">Nucleus</location>
    </subcellularLocation>
</comment>
<accession>A0AAJ7J6A1</accession>
<dbReference type="AlphaFoldDB" id="A0AAJ7J6A1"/>
<dbReference type="GO" id="GO:0005634">
    <property type="term" value="C:nucleus"/>
    <property type="evidence" value="ECO:0007669"/>
    <property type="project" value="UniProtKB-SubCell"/>
</dbReference>
<dbReference type="KEGG" id="ccal:108628002"/>
<organism evidence="4 5">
    <name type="scientific">Ceratina calcarata</name>
    <dbReference type="NCBI Taxonomy" id="156304"/>
    <lineage>
        <taxon>Eukaryota</taxon>
        <taxon>Metazoa</taxon>
        <taxon>Ecdysozoa</taxon>
        <taxon>Arthropoda</taxon>
        <taxon>Hexapoda</taxon>
        <taxon>Insecta</taxon>
        <taxon>Pterygota</taxon>
        <taxon>Neoptera</taxon>
        <taxon>Endopterygota</taxon>
        <taxon>Hymenoptera</taxon>
        <taxon>Apocrita</taxon>
        <taxon>Aculeata</taxon>
        <taxon>Apoidea</taxon>
        <taxon>Anthophila</taxon>
        <taxon>Apidae</taxon>
        <taxon>Ceratina</taxon>
        <taxon>Zadontomerus</taxon>
    </lineage>
</organism>
<dbReference type="Proteomes" id="UP000694925">
    <property type="component" value="Unplaced"/>
</dbReference>
<evidence type="ECO:0000313" key="4">
    <source>
        <dbReference type="Proteomes" id="UP000694925"/>
    </source>
</evidence>
<dbReference type="PANTHER" id="PTHR12243">
    <property type="entry name" value="MADF DOMAIN TRANSCRIPTION FACTOR"/>
    <property type="match status" value="1"/>
</dbReference>
<dbReference type="InterPro" id="IPR039353">
    <property type="entry name" value="TF_Adf1"/>
</dbReference>
<keyword evidence="1" id="KW-0539">Nucleus</keyword>
<protein>
    <submittedName>
        <fullName evidence="5">Uncharacterized protein LOC108628002</fullName>
    </submittedName>
</protein>
<evidence type="ECO:0000259" key="2">
    <source>
        <dbReference type="PROSITE" id="PS51029"/>
    </source>
</evidence>
<evidence type="ECO:0000256" key="1">
    <source>
        <dbReference type="PROSITE-ProRule" id="PRU00371"/>
    </source>
</evidence>
<dbReference type="InterPro" id="IPR006578">
    <property type="entry name" value="MADF-dom"/>
</dbReference>
<dbReference type="InterPro" id="IPR004210">
    <property type="entry name" value="BESS_motif"/>
</dbReference>
<dbReference type="Pfam" id="PF02944">
    <property type="entry name" value="BESS"/>
    <property type="match status" value="1"/>
</dbReference>
<dbReference type="GO" id="GO:0003677">
    <property type="term" value="F:DNA binding"/>
    <property type="evidence" value="ECO:0007669"/>
    <property type="project" value="InterPro"/>
</dbReference>
<dbReference type="PROSITE" id="PS51029">
    <property type="entry name" value="MADF"/>
    <property type="match status" value="1"/>
</dbReference>
<dbReference type="RefSeq" id="XP_017885131.1">
    <property type="nucleotide sequence ID" value="XM_018029642.2"/>
</dbReference>
<dbReference type="PROSITE" id="PS51031">
    <property type="entry name" value="BESS"/>
    <property type="match status" value="1"/>
</dbReference>
<keyword evidence="4" id="KW-1185">Reference proteome</keyword>